<sequence>MIQTVLFDLDGTLINTNELILASFQYTLERFFPGRYTRKDLIPFIGEPLEVSFNHIDARQTDEMIAIYRKHNSHFHDQMVSEFPYVRETLGQLRDQGCALGVVTTKKRDMVNKGLEFAQIADYFDTVVTSDDVTRLKPDPEPVEKAMKNLAAEPEVTLMVGDSPSDIQAGQRAHVRTAGVGWSMKGRAVLENMRPDFLLDKMSDLLGLIHKAGSRSL</sequence>
<dbReference type="Gene3D" id="1.10.150.240">
    <property type="entry name" value="Putative phosphatase, domain 2"/>
    <property type="match status" value="1"/>
</dbReference>
<dbReference type="InterPro" id="IPR023198">
    <property type="entry name" value="PGP-like_dom2"/>
</dbReference>
<dbReference type="InterPro" id="IPR006439">
    <property type="entry name" value="HAD-SF_hydro_IA"/>
</dbReference>
<protein>
    <submittedName>
        <fullName evidence="1">Pyrophosphatase PpaX</fullName>
    </submittedName>
</protein>
<reference evidence="1" key="2">
    <citation type="submission" date="2020-09" db="EMBL/GenBank/DDBJ databases">
        <authorList>
            <person name="Sun Q."/>
            <person name="Ohkuma M."/>
        </authorList>
    </citation>
    <scope>NUCLEOTIDE SEQUENCE</scope>
    <source>
        <strain evidence="1">JCM 15325</strain>
    </source>
</reference>
<dbReference type="PRINTS" id="PR00413">
    <property type="entry name" value="HADHALOGNASE"/>
</dbReference>
<name>A0A917S479_9BACL</name>
<dbReference type="PANTHER" id="PTHR43434:SF26">
    <property type="entry name" value="PYROPHOSPHATASE PPAX"/>
    <property type="match status" value="1"/>
</dbReference>
<evidence type="ECO:0000313" key="1">
    <source>
        <dbReference type="EMBL" id="GGL54290.1"/>
    </source>
</evidence>
<dbReference type="NCBIfam" id="NF009804">
    <property type="entry name" value="PRK13288.1"/>
    <property type="match status" value="1"/>
</dbReference>
<dbReference type="AlphaFoldDB" id="A0A917S479"/>
<dbReference type="GO" id="GO:0006281">
    <property type="term" value="P:DNA repair"/>
    <property type="evidence" value="ECO:0007669"/>
    <property type="project" value="TreeGrafter"/>
</dbReference>
<reference evidence="1" key="1">
    <citation type="journal article" date="2014" name="Int. J. Syst. Evol. Microbiol.">
        <title>Complete genome sequence of Corynebacterium casei LMG S-19264T (=DSM 44701T), isolated from a smear-ripened cheese.</title>
        <authorList>
            <consortium name="US DOE Joint Genome Institute (JGI-PGF)"/>
            <person name="Walter F."/>
            <person name="Albersmeier A."/>
            <person name="Kalinowski J."/>
            <person name="Ruckert C."/>
        </authorList>
    </citation>
    <scope>NUCLEOTIDE SEQUENCE</scope>
    <source>
        <strain evidence="1">JCM 15325</strain>
    </source>
</reference>
<dbReference type="PANTHER" id="PTHR43434">
    <property type="entry name" value="PHOSPHOGLYCOLATE PHOSPHATASE"/>
    <property type="match status" value="1"/>
</dbReference>
<dbReference type="Proteomes" id="UP000654670">
    <property type="component" value="Unassembled WGS sequence"/>
</dbReference>
<dbReference type="InterPro" id="IPR036412">
    <property type="entry name" value="HAD-like_sf"/>
</dbReference>
<dbReference type="SFLD" id="SFLDS00003">
    <property type="entry name" value="Haloacid_Dehalogenase"/>
    <property type="match status" value="1"/>
</dbReference>
<dbReference type="EMBL" id="BMOK01000006">
    <property type="protein sequence ID" value="GGL54290.1"/>
    <property type="molecule type" value="Genomic_DNA"/>
</dbReference>
<dbReference type="GO" id="GO:0008967">
    <property type="term" value="F:phosphoglycolate phosphatase activity"/>
    <property type="evidence" value="ECO:0007669"/>
    <property type="project" value="TreeGrafter"/>
</dbReference>
<dbReference type="NCBIfam" id="TIGR01509">
    <property type="entry name" value="HAD-SF-IA-v3"/>
    <property type="match status" value="1"/>
</dbReference>
<dbReference type="SFLD" id="SFLDG01129">
    <property type="entry name" value="C1.5:_HAD__Beta-PGM__Phosphata"/>
    <property type="match status" value="1"/>
</dbReference>
<dbReference type="FunFam" id="3.40.50.1000:FF:000022">
    <property type="entry name" value="Phosphoglycolate phosphatase"/>
    <property type="match status" value="1"/>
</dbReference>
<dbReference type="InterPro" id="IPR050155">
    <property type="entry name" value="HAD-like_hydrolase_sf"/>
</dbReference>
<evidence type="ECO:0000313" key="2">
    <source>
        <dbReference type="Proteomes" id="UP000654670"/>
    </source>
</evidence>
<dbReference type="SFLD" id="SFLDG01135">
    <property type="entry name" value="C1.5.6:_HAD__Beta-PGM__Phospha"/>
    <property type="match status" value="1"/>
</dbReference>
<dbReference type="Pfam" id="PF13419">
    <property type="entry name" value="HAD_2"/>
    <property type="match status" value="1"/>
</dbReference>
<dbReference type="InterPro" id="IPR041492">
    <property type="entry name" value="HAD_2"/>
</dbReference>
<dbReference type="InterPro" id="IPR023214">
    <property type="entry name" value="HAD_sf"/>
</dbReference>
<keyword evidence="2" id="KW-1185">Reference proteome</keyword>
<dbReference type="CDD" id="cd02616">
    <property type="entry name" value="HAD_PPase"/>
    <property type="match status" value="1"/>
</dbReference>
<dbReference type="Gene3D" id="3.40.50.1000">
    <property type="entry name" value="HAD superfamily/HAD-like"/>
    <property type="match status" value="1"/>
</dbReference>
<dbReference type="RefSeq" id="WP_188802754.1">
    <property type="nucleotide sequence ID" value="NZ_BMOK01000006.1"/>
</dbReference>
<proteinExistence type="predicted"/>
<dbReference type="SUPFAM" id="SSF56784">
    <property type="entry name" value="HAD-like"/>
    <property type="match status" value="1"/>
</dbReference>
<dbReference type="GO" id="GO:0005829">
    <property type="term" value="C:cytosol"/>
    <property type="evidence" value="ECO:0007669"/>
    <property type="project" value="TreeGrafter"/>
</dbReference>
<gene>
    <name evidence="1" type="primary">ppaX</name>
    <name evidence="1" type="ORF">GCM10007968_17910</name>
</gene>
<accession>A0A917S479</accession>
<comment type="caution">
    <text evidence="1">The sequence shown here is derived from an EMBL/GenBank/DDBJ whole genome shotgun (WGS) entry which is preliminary data.</text>
</comment>
<dbReference type="NCBIfam" id="TIGR01549">
    <property type="entry name" value="HAD-SF-IA-v1"/>
    <property type="match status" value="1"/>
</dbReference>
<organism evidence="1 2">
    <name type="scientific">Sporolactobacillus putidus</name>
    <dbReference type="NCBI Taxonomy" id="492735"/>
    <lineage>
        <taxon>Bacteria</taxon>
        <taxon>Bacillati</taxon>
        <taxon>Bacillota</taxon>
        <taxon>Bacilli</taxon>
        <taxon>Bacillales</taxon>
        <taxon>Sporolactobacillaceae</taxon>
        <taxon>Sporolactobacillus</taxon>
    </lineage>
</organism>